<dbReference type="eggNOG" id="arCOG02559">
    <property type="taxonomic scope" value="Archaea"/>
</dbReference>
<dbReference type="PANTHER" id="PTHR42754:SF1">
    <property type="entry name" value="LIPOPROTEIN"/>
    <property type="match status" value="1"/>
</dbReference>
<reference evidence="3" key="1">
    <citation type="submission" date="2011-12" db="EMBL/GenBank/DDBJ databases">
        <title>Complete sequence of Methanoregula formicicum SMSP.</title>
        <authorList>
            <person name="Lucas S."/>
            <person name="Han J."/>
            <person name="Lapidus A."/>
            <person name="Cheng J.-F."/>
            <person name="Goodwin L."/>
            <person name="Pitluck S."/>
            <person name="Peters L."/>
            <person name="Ovchinnikova G."/>
            <person name="Teshima H."/>
            <person name="Detter J.C."/>
            <person name="Han C."/>
            <person name="Tapia R."/>
            <person name="Land M."/>
            <person name="Hauser L."/>
            <person name="Kyrpides N."/>
            <person name="Ivanova N."/>
            <person name="Pagani I."/>
            <person name="Imachi H."/>
            <person name="Tamaki H."/>
            <person name="Sekiguchi Y."/>
            <person name="Kamagata Y."/>
            <person name="Cadillo-Quiroz H."/>
            <person name="Zinder S."/>
            <person name="Liu W.-T."/>
            <person name="Woyke T."/>
        </authorList>
    </citation>
    <scope>NUCLEOTIDE SEQUENCE [LARGE SCALE GENOMIC DNA]</scope>
    <source>
        <strain evidence="3">DSM 22288 / NBRC 105244 / SMSP</strain>
    </source>
</reference>
<protein>
    <submittedName>
        <fullName evidence="2">Uncharacterized protein</fullName>
    </submittedName>
</protein>
<keyword evidence="3" id="KW-1185">Reference proteome</keyword>
<dbReference type="InterPro" id="IPR011047">
    <property type="entry name" value="Quinoprotein_ADH-like_sf"/>
</dbReference>
<evidence type="ECO:0000256" key="1">
    <source>
        <dbReference type="SAM" id="Phobius"/>
    </source>
</evidence>
<dbReference type="RefSeq" id="WP_015285848.1">
    <property type="nucleotide sequence ID" value="NC_019943.1"/>
</dbReference>
<keyword evidence="1" id="KW-1133">Transmembrane helix</keyword>
<dbReference type="GeneID" id="14308253"/>
<proteinExistence type="predicted"/>
<keyword evidence="1" id="KW-0812">Transmembrane</keyword>
<gene>
    <name evidence="2" type="ordered locus">Metfor_1864</name>
</gene>
<sequence length="809" mass="86686" precursor="true">MIKPYIAGAILVLGLLSLCAGPVLAEESPSQEYRDAIRMDDGGFVLVKNAEPREDQAGFGKDIVLERRDRSDSLVWSRWFGGTQDEKVRGITQLSDGGFLIFGQTQSFGQGSWVVRTDAEGREIWNQTFGGRMSDFNTAIEMKGGEYALAGTSDAFSGRGQGAWLVMLSPDGTELWNRTYGGEVLDYATAVAEFPKGGLVLAGVRMTNSDKLEEGLLVRTDSAGNTIWEKTFGGSGSDEIRSVMVTRQDEIVFTGSSFSPGLTIDDFWVVKTDADGNEIWNRKIAGKGIERGMVITPGPDDTFLVGEVVTADEYEIHLLTLDNAGAVLSDKTYTGIEPNLMAGSWRLSRSGDGSLALTGAGNLRGAWALEIAADGYTTNRHLYGMEPAVKRTAAESGSVPVSTYQEPFIPSGWLVRTDSKGKELWNTTFGDGRMQESFALVMTNGGGYAVAGSAVINGMHSDAMLTLFDGSGRQTGQVVLGSDGLAEIHSMEQEPNGGFILAGAHDTSGWESQTMWVVRTDAAGSRQYDNDISAIPRGNGAHVIQSPDGNYVVSGSFHSAEHRSPDGVIVKTGPDGTVFWKRTYGDGGQDGIPWVDRVPGGGYVAVLASTNGGDQATYKSSATLLRLGEDGSGIWSKPLTEDTQVEPRQVLATSDGGFLVAGYAIRGDALVGPWIVKTDRQGTVLWHHVFNFGTLGLKGSQMAVETPDGGYAMTGDKGEDIWLVRFDPSGTELWTATYGGWSQETARGLVATPDGGFTLVGITRSYPVTETAHTERIFPLFVLFTAILAAGLAAALWNERKSNSGKRWT</sequence>
<dbReference type="EMBL" id="CP003167">
    <property type="protein sequence ID" value="AGB02885.1"/>
    <property type="molecule type" value="Genomic_DNA"/>
</dbReference>
<keyword evidence="1" id="KW-0472">Membrane</keyword>
<dbReference type="STRING" id="593750.Metfor_1864"/>
<dbReference type="SUPFAM" id="SSF50969">
    <property type="entry name" value="YVTN repeat-like/Quinoprotein amine dehydrogenase"/>
    <property type="match status" value="1"/>
</dbReference>
<reference evidence="2 3" key="2">
    <citation type="journal article" date="2014" name="Genome Announc.">
        <title>Complete Genome Sequence of Methanoregula formicica SMSPT, a Mesophilic Hydrogenotrophic Methanogen Isolated from a Methanogenic Upflow Anaerobic Sludge Blanket Reactor.</title>
        <authorList>
            <person name="Yamamoto K."/>
            <person name="Tamaki H."/>
            <person name="Cadillo-Quiroz H."/>
            <person name="Imachi H."/>
            <person name="Kyrpides N."/>
            <person name="Woyke T."/>
            <person name="Goodwin L."/>
            <person name="Zinder S.H."/>
            <person name="Kamagata Y."/>
            <person name="Liu W.T."/>
        </authorList>
    </citation>
    <scope>NUCLEOTIDE SEQUENCE [LARGE SCALE GENOMIC DNA]</scope>
    <source>
        <strain evidence="3">DSM 22288 / NBRC 105244 / SMSP</strain>
    </source>
</reference>
<evidence type="ECO:0000313" key="3">
    <source>
        <dbReference type="Proteomes" id="UP000010824"/>
    </source>
</evidence>
<evidence type="ECO:0000313" key="2">
    <source>
        <dbReference type="EMBL" id="AGB02885.1"/>
    </source>
</evidence>
<dbReference type="KEGG" id="mfo:Metfor_1864"/>
<name>L0HFT8_METFS</name>
<organism evidence="2 3">
    <name type="scientific">Methanoregula formicica (strain DSM 22288 / NBRC 105244 / SMSP)</name>
    <dbReference type="NCBI Taxonomy" id="593750"/>
    <lineage>
        <taxon>Archaea</taxon>
        <taxon>Methanobacteriati</taxon>
        <taxon>Methanobacteriota</taxon>
        <taxon>Stenosarchaea group</taxon>
        <taxon>Methanomicrobia</taxon>
        <taxon>Methanomicrobiales</taxon>
        <taxon>Methanoregulaceae</taxon>
        <taxon>Methanoregula</taxon>
    </lineage>
</organism>
<accession>L0HFT8</accession>
<dbReference type="OrthoDB" id="98274at2157"/>
<dbReference type="Proteomes" id="UP000010824">
    <property type="component" value="Chromosome"/>
</dbReference>
<dbReference type="InParanoid" id="L0HFT8"/>
<feature type="transmembrane region" description="Helical" evidence="1">
    <location>
        <begin position="777"/>
        <end position="797"/>
    </location>
</feature>
<dbReference type="SUPFAM" id="SSF50998">
    <property type="entry name" value="Quinoprotein alcohol dehydrogenase-like"/>
    <property type="match status" value="1"/>
</dbReference>
<dbReference type="HOGENOM" id="CLU_304770_0_0_2"/>
<dbReference type="InterPro" id="IPR011044">
    <property type="entry name" value="Quino_amine_DH_bsu"/>
</dbReference>
<dbReference type="PANTHER" id="PTHR42754">
    <property type="entry name" value="ENDOGLUCANASE"/>
    <property type="match status" value="1"/>
</dbReference>
<dbReference type="AlphaFoldDB" id="L0HFT8"/>